<evidence type="ECO:0000259" key="1">
    <source>
        <dbReference type="PROSITE" id="PS51340"/>
    </source>
</evidence>
<dbReference type="InterPro" id="IPR005302">
    <property type="entry name" value="MoCF_Sase_C"/>
</dbReference>
<name>A0A3A8MU67_9BACT</name>
<dbReference type="InterPro" id="IPR052716">
    <property type="entry name" value="MOSC_domain"/>
</dbReference>
<dbReference type="GO" id="GO:0030170">
    <property type="term" value="F:pyridoxal phosphate binding"/>
    <property type="evidence" value="ECO:0007669"/>
    <property type="project" value="InterPro"/>
</dbReference>
<dbReference type="AlphaFoldDB" id="A0A3A8MU67"/>
<dbReference type="PANTHER" id="PTHR36930:SF1">
    <property type="entry name" value="MOSC DOMAIN-CONTAINING PROTEIN"/>
    <property type="match status" value="1"/>
</dbReference>
<sequence length="209" mass="22882">MTAPAPSLSGHLANVLLCTDPEKKRFVTREVPEVQVSFEGFVGDRHAGLTRLADVRTPWFPRGTVVRNTRQVSVVSREELTEVAHAMGIPHVMASWLGANLELVGVPRLTHLPPGTRLFFPEEATLVMEGENQPCIHPGRAIEAHHPDLKGLASRFVKAAWQKRGLVGWVERPGLIRAGDEVRVMLPPPVTYSLPAAPVPVAARQEQVA</sequence>
<dbReference type="InterPro" id="IPR011037">
    <property type="entry name" value="Pyrv_Knase-like_insert_dom_sf"/>
</dbReference>
<proteinExistence type="predicted"/>
<dbReference type="Gene3D" id="2.40.33.20">
    <property type="entry name" value="PK beta-barrel domain-like"/>
    <property type="match status" value="1"/>
</dbReference>
<dbReference type="PROSITE" id="PS51340">
    <property type="entry name" value="MOSC"/>
    <property type="match status" value="1"/>
</dbReference>
<feature type="domain" description="MOSC" evidence="1">
    <location>
        <begin position="28"/>
        <end position="185"/>
    </location>
</feature>
<reference evidence="3" key="1">
    <citation type="submission" date="2018-09" db="EMBL/GenBank/DDBJ databases">
        <authorList>
            <person name="Livingstone P.G."/>
            <person name="Whitworth D.E."/>
        </authorList>
    </citation>
    <scope>NUCLEOTIDE SEQUENCE [LARGE SCALE GENOMIC DNA]</scope>
    <source>
        <strain evidence="3">CA040B</strain>
    </source>
</reference>
<dbReference type="GO" id="GO:0003824">
    <property type="term" value="F:catalytic activity"/>
    <property type="evidence" value="ECO:0007669"/>
    <property type="project" value="InterPro"/>
</dbReference>
<dbReference type="PANTHER" id="PTHR36930">
    <property type="entry name" value="METAL-SULFUR CLUSTER BIOSYNTHESIS PROTEINS YUAD-RELATED"/>
    <property type="match status" value="1"/>
</dbReference>
<gene>
    <name evidence="2" type="ORF">D7X12_34095</name>
</gene>
<dbReference type="Pfam" id="PF03473">
    <property type="entry name" value="MOSC"/>
    <property type="match status" value="1"/>
</dbReference>
<evidence type="ECO:0000313" key="3">
    <source>
        <dbReference type="Proteomes" id="UP000273405"/>
    </source>
</evidence>
<dbReference type="OrthoDB" id="9808413at2"/>
<dbReference type="SUPFAM" id="SSF50800">
    <property type="entry name" value="PK beta-barrel domain-like"/>
    <property type="match status" value="1"/>
</dbReference>
<dbReference type="EMBL" id="RAWG01000323">
    <property type="protein sequence ID" value="RKH35453.1"/>
    <property type="molecule type" value="Genomic_DNA"/>
</dbReference>
<dbReference type="Proteomes" id="UP000273405">
    <property type="component" value="Unassembled WGS sequence"/>
</dbReference>
<accession>A0A3A8MU67</accession>
<keyword evidence="3" id="KW-1185">Reference proteome</keyword>
<dbReference type="GO" id="GO:0030151">
    <property type="term" value="F:molybdenum ion binding"/>
    <property type="evidence" value="ECO:0007669"/>
    <property type="project" value="InterPro"/>
</dbReference>
<comment type="caution">
    <text evidence="2">The sequence shown here is derived from an EMBL/GenBank/DDBJ whole genome shotgun (WGS) entry which is preliminary data.</text>
</comment>
<protein>
    <submittedName>
        <fullName evidence="2">MOSC domain-containing protein</fullName>
    </submittedName>
</protein>
<dbReference type="RefSeq" id="WP_120629389.1">
    <property type="nucleotide sequence ID" value="NZ_RAWG01000323.1"/>
</dbReference>
<evidence type="ECO:0000313" key="2">
    <source>
        <dbReference type="EMBL" id="RKH35453.1"/>
    </source>
</evidence>
<organism evidence="2 3">
    <name type="scientific">Corallococcus sicarius</name>
    <dbReference type="NCBI Taxonomy" id="2316726"/>
    <lineage>
        <taxon>Bacteria</taxon>
        <taxon>Pseudomonadati</taxon>
        <taxon>Myxococcota</taxon>
        <taxon>Myxococcia</taxon>
        <taxon>Myxococcales</taxon>
        <taxon>Cystobacterineae</taxon>
        <taxon>Myxococcaceae</taxon>
        <taxon>Corallococcus</taxon>
    </lineage>
</organism>